<name>C9LIJ4_9BACT</name>
<dbReference type="eggNOG" id="ENOG502ZFVM">
    <property type="taxonomic scope" value="Bacteria"/>
</dbReference>
<evidence type="ECO:0000313" key="1">
    <source>
        <dbReference type="EMBL" id="EEX71311.1"/>
    </source>
</evidence>
<sequence length="55" mass="5842">MNCPCFLPSKGWIVLCRAVGTLLLYFGFSGCPFVSTDVGVSVADGIRLAFPCRVG</sequence>
<gene>
    <name evidence="1" type="ORF">GCWU000325_02054</name>
</gene>
<reference evidence="1" key="1">
    <citation type="submission" date="2009-09" db="EMBL/GenBank/DDBJ databases">
        <authorList>
            <person name="Weinstock G."/>
            <person name="Sodergren E."/>
            <person name="Clifton S."/>
            <person name="Fulton L."/>
            <person name="Fulton B."/>
            <person name="Courtney L."/>
            <person name="Fronick C."/>
            <person name="Harrison M."/>
            <person name="Strong C."/>
            <person name="Farmer C."/>
            <person name="Delahaunty K."/>
            <person name="Markovic C."/>
            <person name="Hall O."/>
            <person name="Minx P."/>
            <person name="Tomlinson C."/>
            <person name="Mitreva M."/>
            <person name="Nelson J."/>
            <person name="Hou S."/>
            <person name="Wollam A."/>
            <person name="Pepin K.H."/>
            <person name="Johnson M."/>
            <person name="Bhonagiri V."/>
            <person name="Nash W.E."/>
            <person name="Warren W."/>
            <person name="Chinwalla A."/>
            <person name="Mardis E.R."/>
            <person name="Wilson R.K."/>
        </authorList>
    </citation>
    <scope>NUCLEOTIDE SEQUENCE [LARGE SCALE GENOMIC DNA]</scope>
    <source>
        <strain evidence="1">ATCC 51259</strain>
    </source>
</reference>
<dbReference type="AlphaFoldDB" id="C9LIJ4"/>
<accession>C9LIJ4</accession>
<evidence type="ECO:0000313" key="2">
    <source>
        <dbReference type="Proteomes" id="UP000003460"/>
    </source>
</evidence>
<proteinExistence type="predicted"/>
<organism evidence="1 2">
    <name type="scientific">Alloprevotella tannerae ATCC 51259</name>
    <dbReference type="NCBI Taxonomy" id="626522"/>
    <lineage>
        <taxon>Bacteria</taxon>
        <taxon>Pseudomonadati</taxon>
        <taxon>Bacteroidota</taxon>
        <taxon>Bacteroidia</taxon>
        <taxon>Bacteroidales</taxon>
        <taxon>Prevotellaceae</taxon>
        <taxon>Alloprevotella</taxon>
    </lineage>
</organism>
<comment type="caution">
    <text evidence="1">The sequence shown here is derived from an EMBL/GenBank/DDBJ whole genome shotgun (WGS) entry which is preliminary data.</text>
</comment>
<dbReference type="Proteomes" id="UP000003460">
    <property type="component" value="Unassembled WGS sequence"/>
</dbReference>
<protein>
    <submittedName>
        <fullName evidence="1">Uncharacterized protein</fullName>
    </submittedName>
</protein>
<dbReference type="STRING" id="626522.GCWU000325_02054"/>
<dbReference type="HOGENOM" id="CLU_3028604_0_0_10"/>
<dbReference type="EMBL" id="ACIJ02000022">
    <property type="protein sequence ID" value="EEX71311.1"/>
    <property type="molecule type" value="Genomic_DNA"/>
</dbReference>
<keyword evidence="2" id="KW-1185">Reference proteome</keyword>